<organism evidence="1 2">
    <name type="scientific">Triplophysa tibetana</name>
    <dbReference type="NCBI Taxonomy" id="1572043"/>
    <lineage>
        <taxon>Eukaryota</taxon>
        <taxon>Metazoa</taxon>
        <taxon>Chordata</taxon>
        <taxon>Craniata</taxon>
        <taxon>Vertebrata</taxon>
        <taxon>Euteleostomi</taxon>
        <taxon>Actinopterygii</taxon>
        <taxon>Neopterygii</taxon>
        <taxon>Teleostei</taxon>
        <taxon>Ostariophysi</taxon>
        <taxon>Cypriniformes</taxon>
        <taxon>Nemacheilidae</taxon>
        <taxon>Triplophysa</taxon>
    </lineage>
</organism>
<accession>A0A5A9N7K9</accession>
<name>A0A5A9N7K9_9TELE</name>
<evidence type="ECO:0000313" key="1">
    <source>
        <dbReference type="EMBL" id="KAA0704969.1"/>
    </source>
</evidence>
<sequence>MNRKDKNERKDLLCGETSVTIFFKFLAERNAGSPGRLQFQRVTMELFPSASAPCLIEQTYQCPFVDISYIRTLSATPQNRACSLCVSRYTVLPKTFQAVNKTTTDPSKLSTNLMPACQLYHAIERHRMDTGSALSAVENRSPIPSDLITMVTFDPGSPAHREAHAFIQPFSNGRGEELPRGKVRSLVAGLDVSLRLESWSQAGM</sequence>
<reference evidence="1 2" key="1">
    <citation type="journal article" date="2019" name="Mol. Ecol. Resour.">
        <title>Chromosome-level genome assembly of Triplophysa tibetana, a fish adapted to the harsh high-altitude environment of the Tibetan Plateau.</title>
        <authorList>
            <person name="Yang X."/>
            <person name="Liu H."/>
            <person name="Ma Z."/>
            <person name="Zou Y."/>
            <person name="Zou M."/>
            <person name="Mao Y."/>
            <person name="Li X."/>
            <person name="Wang H."/>
            <person name="Chen T."/>
            <person name="Wang W."/>
            <person name="Yang R."/>
        </authorList>
    </citation>
    <scope>NUCLEOTIDE SEQUENCE [LARGE SCALE GENOMIC DNA]</scope>
    <source>
        <strain evidence="1">TTIB1903HZAU</strain>
        <tissue evidence="1">Muscle</tissue>
    </source>
</reference>
<dbReference type="EMBL" id="SOYY01000022">
    <property type="protein sequence ID" value="KAA0704969.1"/>
    <property type="molecule type" value="Genomic_DNA"/>
</dbReference>
<comment type="caution">
    <text evidence="1">The sequence shown here is derived from an EMBL/GenBank/DDBJ whole genome shotgun (WGS) entry which is preliminary data.</text>
</comment>
<dbReference type="Proteomes" id="UP000324632">
    <property type="component" value="Chromosome 22"/>
</dbReference>
<dbReference type="AlphaFoldDB" id="A0A5A9N7K9"/>
<proteinExistence type="predicted"/>
<keyword evidence="2" id="KW-1185">Reference proteome</keyword>
<evidence type="ECO:0000313" key="2">
    <source>
        <dbReference type="Proteomes" id="UP000324632"/>
    </source>
</evidence>
<protein>
    <submittedName>
        <fullName evidence="1">Uncharacterized protein</fullName>
    </submittedName>
</protein>
<gene>
    <name evidence="1" type="ORF">E1301_Tti000716</name>
</gene>